<evidence type="ECO:0000313" key="12">
    <source>
        <dbReference type="Proteomes" id="UP001595974"/>
    </source>
</evidence>
<keyword evidence="7 10" id="KW-1133">Transmembrane helix</keyword>
<proteinExistence type="inferred from homology"/>
<comment type="caution">
    <text evidence="11">The sequence shown here is derived from an EMBL/GenBank/DDBJ whole genome shotgun (WGS) entry which is preliminary data.</text>
</comment>
<comment type="subunit">
    <text evidence="2">Forms a complex with MdtI.</text>
</comment>
<evidence type="ECO:0000256" key="10">
    <source>
        <dbReference type="SAM" id="Phobius"/>
    </source>
</evidence>
<keyword evidence="5" id="KW-0997">Cell inner membrane</keyword>
<evidence type="ECO:0000256" key="5">
    <source>
        <dbReference type="ARBA" id="ARBA00022519"/>
    </source>
</evidence>
<dbReference type="PANTHER" id="PTHR30561:SF2">
    <property type="entry name" value="SPERMIDINE EXPORT PROTEIN MDTJ"/>
    <property type="match status" value="1"/>
</dbReference>
<evidence type="ECO:0000256" key="7">
    <source>
        <dbReference type="ARBA" id="ARBA00022989"/>
    </source>
</evidence>
<evidence type="ECO:0000256" key="2">
    <source>
        <dbReference type="ARBA" id="ARBA00011358"/>
    </source>
</evidence>
<comment type="subcellular location">
    <subcellularLocation>
        <location evidence="1">Cell inner membrane</location>
        <topology evidence="1">Multi-pass membrane protein</topology>
    </subcellularLocation>
    <subcellularLocation>
        <location evidence="9">Cell membrane</location>
        <topology evidence="9">Multi-pass membrane protein</topology>
    </subcellularLocation>
</comment>
<dbReference type="Pfam" id="PF00893">
    <property type="entry name" value="Multi_Drug_Res"/>
    <property type="match status" value="1"/>
</dbReference>
<protein>
    <recommendedName>
        <fullName evidence="3">Spermidine export protein MdtJ</fullName>
    </recommendedName>
</protein>
<evidence type="ECO:0000256" key="1">
    <source>
        <dbReference type="ARBA" id="ARBA00004429"/>
    </source>
</evidence>
<dbReference type="InterPro" id="IPR045324">
    <property type="entry name" value="Small_multidrug_res"/>
</dbReference>
<dbReference type="InterPro" id="IPR000390">
    <property type="entry name" value="Small_drug/metabolite_transptr"/>
</dbReference>
<reference evidence="12" key="1">
    <citation type="journal article" date="2019" name="Int. J. Syst. Evol. Microbiol.">
        <title>The Global Catalogue of Microorganisms (GCM) 10K type strain sequencing project: providing services to taxonomists for standard genome sequencing and annotation.</title>
        <authorList>
            <consortium name="The Broad Institute Genomics Platform"/>
            <consortium name="The Broad Institute Genome Sequencing Center for Infectious Disease"/>
            <person name="Wu L."/>
            <person name="Ma J."/>
        </authorList>
    </citation>
    <scope>NUCLEOTIDE SEQUENCE [LARGE SCALE GENOMIC DNA]</scope>
    <source>
        <strain evidence="12">SHR3</strain>
    </source>
</reference>
<evidence type="ECO:0000256" key="4">
    <source>
        <dbReference type="ARBA" id="ARBA00022475"/>
    </source>
</evidence>
<accession>A0ABW1AW75</accession>
<evidence type="ECO:0000256" key="6">
    <source>
        <dbReference type="ARBA" id="ARBA00022692"/>
    </source>
</evidence>
<feature type="transmembrane region" description="Helical" evidence="10">
    <location>
        <begin position="85"/>
        <end position="106"/>
    </location>
</feature>
<evidence type="ECO:0000313" key="11">
    <source>
        <dbReference type="EMBL" id="MFC5771545.1"/>
    </source>
</evidence>
<gene>
    <name evidence="11" type="ORF">ACFPTN_19385</name>
</gene>
<keyword evidence="8 10" id="KW-0472">Membrane</keyword>
<dbReference type="Gene3D" id="1.10.3730.20">
    <property type="match status" value="1"/>
</dbReference>
<keyword evidence="12" id="KW-1185">Reference proteome</keyword>
<organism evidence="11 12">
    <name type="scientific">Thauera sinica</name>
    <dbReference type="NCBI Taxonomy" id="2665146"/>
    <lineage>
        <taxon>Bacteria</taxon>
        <taxon>Pseudomonadati</taxon>
        <taxon>Pseudomonadota</taxon>
        <taxon>Betaproteobacteria</taxon>
        <taxon>Rhodocyclales</taxon>
        <taxon>Zoogloeaceae</taxon>
        <taxon>Thauera</taxon>
    </lineage>
</organism>
<name>A0ABW1AW75_9RHOO</name>
<evidence type="ECO:0000256" key="9">
    <source>
        <dbReference type="RuleBase" id="RU003942"/>
    </source>
</evidence>
<dbReference type="RefSeq" id="WP_198363309.1">
    <property type="nucleotide sequence ID" value="NZ_JBHSOG010000095.1"/>
</dbReference>
<keyword evidence="4" id="KW-1003">Cell membrane</keyword>
<dbReference type="Proteomes" id="UP001595974">
    <property type="component" value="Unassembled WGS sequence"/>
</dbReference>
<evidence type="ECO:0000256" key="8">
    <source>
        <dbReference type="ARBA" id="ARBA00023136"/>
    </source>
</evidence>
<evidence type="ECO:0000256" key="3">
    <source>
        <dbReference type="ARBA" id="ARBA00021112"/>
    </source>
</evidence>
<dbReference type="PANTHER" id="PTHR30561">
    <property type="entry name" value="SMR FAMILY PROTON-DEPENDENT DRUG EFFLUX TRANSPORTER SUGE"/>
    <property type="match status" value="1"/>
</dbReference>
<keyword evidence="6 9" id="KW-0812">Transmembrane</keyword>
<comment type="similarity">
    <text evidence="9">Belongs to the drug/metabolite transporter (DMT) superfamily. Small multidrug resistance (SMR) (TC 2.A.7.1) family.</text>
</comment>
<feature type="transmembrane region" description="Helical" evidence="10">
    <location>
        <begin position="57"/>
        <end position="78"/>
    </location>
</feature>
<feature type="transmembrane region" description="Helical" evidence="10">
    <location>
        <begin position="31"/>
        <end position="51"/>
    </location>
</feature>
<dbReference type="EMBL" id="JBHSOG010000095">
    <property type="protein sequence ID" value="MFC5771545.1"/>
    <property type="molecule type" value="Genomic_DNA"/>
</dbReference>
<dbReference type="InterPro" id="IPR037185">
    <property type="entry name" value="EmrE-like"/>
</dbReference>
<sequence length="138" mass="15249">MDLIFLNPEFRKTMALFQAIQRRKTMRLRPWLFLLAAIAAEVAGVTVMKLVSDSGSAAAFIFMYAMIGLSFYFLAIAVKDLPMALTYATWETLGLTCIAFIGFRFFGESLGLYKLLGMAVLMAGVVMVNLGAPRTSEN</sequence>
<feature type="transmembrane region" description="Helical" evidence="10">
    <location>
        <begin position="112"/>
        <end position="132"/>
    </location>
</feature>
<dbReference type="SUPFAM" id="SSF103481">
    <property type="entry name" value="Multidrug resistance efflux transporter EmrE"/>
    <property type="match status" value="1"/>
</dbReference>